<dbReference type="CDD" id="cd01923">
    <property type="entry name" value="cyclophilin_RING"/>
    <property type="match status" value="1"/>
</dbReference>
<feature type="domain" description="PPIase cyclophilin-type" evidence="13">
    <location>
        <begin position="286"/>
        <end position="436"/>
    </location>
</feature>
<feature type="region of interest" description="Disordered" evidence="12">
    <location>
        <begin position="213"/>
        <end position="246"/>
    </location>
</feature>
<evidence type="ECO:0000256" key="8">
    <source>
        <dbReference type="ARBA" id="ARBA00022786"/>
    </source>
</evidence>
<dbReference type="GO" id="GO:0003755">
    <property type="term" value="F:peptidyl-prolyl cis-trans isomerase activity"/>
    <property type="evidence" value="ECO:0007669"/>
    <property type="project" value="UniProtKB-KW"/>
</dbReference>
<evidence type="ECO:0000256" key="9">
    <source>
        <dbReference type="ARBA" id="ARBA00023110"/>
    </source>
</evidence>
<gene>
    <name evidence="15" type="ORF">PANT_26d00066</name>
</gene>
<feature type="compositionally biased region" description="Low complexity" evidence="12">
    <location>
        <begin position="235"/>
        <end position="246"/>
    </location>
</feature>
<dbReference type="STRING" id="1151754.M9LT64"/>
<comment type="function">
    <text evidence="3">May catalyze the cis-trans isomerization of proline imidic peptide bonds in oligopeptides thereby assisting the folding of proteins. May also function as a chaperone, playing a role in intracellular transport of proteins. May also have a protein ubiquitin ligase activity acting as an E3 ubiquitin protein ligase or as a ubiquitin-ubiquitin ligase promoting elongation of ubiquitin chains on proteins.</text>
</comment>
<comment type="pathway">
    <text evidence="5">Protein modification; protein ubiquitination.</text>
</comment>
<accession>M9LT64</accession>
<dbReference type="Pfam" id="PF00160">
    <property type="entry name" value="Pro_isomerase"/>
    <property type="match status" value="1"/>
</dbReference>
<dbReference type="PANTHER" id="PTHR45625:SF1">
    <property type="entry name" value="RING-TYPE E3 UBIQUITIN-PROTEIN LIGASE PPIL2"/>
    <property type="match status" value="1"/>
</dbReference>
<dbReference type="InterPro" id="IPR013083">
    <property type="entry name" value="Znf_RING/FYVE/PHD"/>
</dbReference>
<feature type="domain" description="U-box" evidence="14">
    <location>
        <begin position="38"/>
        <end position="112"/>
    </location>
</feature>
<dbReference type="PROSITE" id="PS00170">
    <property type="entry name" value="CSA_PPIASE_1"/>
    <property type="match status" value="1"/>
</dbReference>
<evidence type="ECO:0000256" key="7">
    <source>
        <dbReference type="ARBA" id="ARBA00022679"/>
    </source>
</evidence>
<dbReference type="CDD" id="cd16663">
    <property type="entry name" value="RING-Ubox_PPIL2"/>
    <property type="match status" value="1"/>
</dbReference>
<dbReference type="GO" id="GO:0000209">
    <property type="term" value="P:protein polyubiquitination"/>
    <property type="evidence" value="ECO:0007669"/>
    <property type="project" value="TreeGrafter"/>
</dbReference>
<dbReference type="InterPro" id="IPR002130">
    <property type="entry name" value="Cyclophilin-type_PPIase_dom"/>
</dbReference>
<evidence type="ECO:0000256" key="3">
    <source>
        <dbReference type="ARBA" id="ARBA00003697"/>
    </source>
</evidence>
<dbReference type="Proteomes" id="UP000011976">
    <property type="component" value="Unassembled WGS sequence"/>
</dbReference>
<evidence type="ECO:0000256" key="2">
    <source>
        <dbReference type="ARBA" id="ARBA00000971"/>
    </source>
</evidence>
<comment type="subcellular location">
    <subcellularLocation>
        <location evidence="4">Nucleus</location>
    </subcellularLocation>
</comment>
<dbReference type="Gene3D" id="3.30.40.10">
    <property type="entry name" value="Zinc/RING finger domain, C3HC4 (zinc finger)"/>
    <property type="match status" value="1"/>
</dbReference>
<feature type="region of interest" description="Disordered" evidence="12">
    <location>
        <begin position="499"/>
        <end position="534"/>
    </location>
</feature>
<dbReference type="SUPFAM" id="SSF50891">
    <property type="entry name" value="Cyclophilin-like"/>
    <property type="match status" value="1"/>
</dbReference>
<dbReference type="GO" id="GO:0061630">
    <property type="term" value="F:ubiquitin protein ligase activity"/>
    <property type="evidence" value="ECO:0007669"/>
    <property type="project" value="UniProtKB-EC"/>
</dbReference>
<keyword evidence="9" id="KW-0697">Rotamase</keyword>
<dbReference type="GO" id="GO:0071013">
    <property type="term" value="C:catalytic step 2 spliceosome"/>
    <property type="evidence" value="ECO:0007669"/>
    <property type="project" value="TreeGrafter"/>
</dbReference>
<dbReference type="FunFam" id="3.30.40.10:FF:000079">
    <property type="entry name" value="Peptidyl-prolyl cis-trans isomerase 2"/>
    <property type="match status" value="1"/>
</dbReference>
<dbReference type="InterPro" id="IPR029000">
    <property type="entry name" value="Cyclophilin-like_dom_sf"/>
</dbReference>
<dbReference type="PROSITE" id="PS51698">
    <property type="entry name" value="U_BOX"/>
    <property type="match status" value="1"/>
</dbReference>
<dbReference type="EMBL" id="DF196792">
    <property type="protein sequence ID" value="GAC77471.1"/>
    <property type="molecule type" value="Genomic_DNA"/>
</dbReference>
<comment type="catalytic activity">
    <reaction evidence="2">
        <text>[protein]-peptidylproline (omega=180) = [protein]-peptidylproline (omega=0)</text>
        <dbReference type="Rhea" id="RHEA:16237"/>
        <dbReference type="Rhea" id="RHEA-COMP:10747"/>
        <dbReference type="Rhea" id="RHEA-COMP:10748"/>
        <dbReference type="ChEBI" id="CHEBI:83833"/>
        <dbReference type="ChEBI" id="CHEBI:83834"/>
        <dbReference type="EC" id="5.2.1.8"/>
    </reaction>
</comment>
<evidence type="ECO:0000256" key="6">
    <source>
        <dbReference type="ARBA" id="ARBA00007930"/>
    </source>
</evidence>
<keyword evidence="10" id="KW-0413">Isomerase</keyword>
<keyword evidence="8" id="KW-0833">Ubl conjugation pathway</keyword>
<keyword evidence="11" id="KW-0539">Nucleus</keyword>
<evidence type="ECO:0000256" key="4">
    <source>
        <dbReference type="ARBA" id="ARBA00004123"/>
    </source>
</evidence>
<comment type="catalytic activity">
    <reaction evidence="1">
        <text>S-ubiquitinyl-[E2 ubiquitin-conjugating enzyme]-L-cysteine + [acceptor protein]-L-lysine = [E2 ubiquitin-conjugating enzyme]-L-cysteine + N(6)-ubiquitinyl-[acceptor protein]-L-lysine.</text>
        <dbReference type="EC" id="2.3.2.27"/>
    </reaction>
</comment>
<protein>
    <submittedName>
        <fullName evidence="15">Cyclophilin type</fullName>
    </submittedName>
</protein>
<proteinExistence type="inferred from homology"/>
<dbReference type="OrthoDB" id="407558at2759"/>
<evidence type="ECO:0000313" key="16">
    <source>
        <dbReference type="Proteomes" id="UP000011976"/>
    </source>
</evidence>
<dbReference type="PRINTS" id="PR00153">
    <property type="entry name" value="CSAPPISMRASE"/>
</dbReference>
<dbReference type="GO" id="GO:0006457">
    <property type="term" value="P:protein folding"/>
    <property type="evidence" value="ECO:0007669"/>
    <property type="project" value="InterPro"/>
</dbReference>
<dbReference type="FunFam" id="2.40.100.10:FF:000014">
    <property type="entry name" value="Peptidyl-prolyl cis-trans isomerase cyp65"/>
    <property type="match status" value="1"/>
</dbReference>
<dbReference type="AlphaFoldDB" id="M9LT64"/>
<organism evidence="15 16">
    <name type="scientific">Pseudozyma antarctica (strain T-34)</name>
    <name type="common">Yeast</name>
    <name type="synonym">Candida antarctica</name>
    <dbReference type="NCBI Taxonomy" id="1151754"/>
    <lineage>
        <taxon>Eukaryota</taxon>
        <taxon>Fungi</taxon>
        <taxon>Dikarya</taxon>
        <taxon>Basidiomycota</taxon>
        <taxon>Ustilaginomycotina</taxon>
        <taxon>Ustilaginomycetes</taxon>
        <taxon>Ustilaginales</taxon>
        <taxon>Ustilaginaceae</taxon>
        <taxon>Moesziomyces</taxon>
    </lineage>
</organism>
<comment type="similarity">
    <text evidence="6">Belongs to the cyclophilin-type PPIase family. PPIL2 subfamily.</text>
</comment>
<evidence type="ECO:0000256" key="1">
    <source>
        <dbReference type="ARBA" id="ARBA00000900"/>
    </source>
</evidence>
<dbReference type="InterPro" id="IPR044666">
    <property type="entry name" value="Cyclophilin_A-like"/>
</dbReference>
<dbReference type="PANTHER" id="PTHR45625">
    <property type="entry name" value="PEPTIDYL-PROLYL CIS-TRANS ISOMERASE-RELATED"/>
    <property type="match status" value="1"/>
</dbReference>
<evidence type="ECO:0000259" key="13">
    <source>
        <dbReference type="PROSITE" id="PS50072"/>
    </source>
</evidence>
<name>M9LT64_PSEA3</name>
<dbReference type="SUPFAM" id="SSF57850">
    <property type="entry name" value="RING/U-box"/>
    <property type="match status" value="1"/>
</dbReference>
<feature type="compositionally biased region" description="Polar residues" evidence="12">
    <location>
        <begin position="506"/>
        <end position="520"/>
    </location>
</feature>
<evidence type="ECO:0000256" key="5">
    <source>
        <dbReference type="ARBA" id="ARBA00004906"/>
    </source>
</evidence>
<evidence type="ECO:0000313" key="15">
    <source>
        <dbReference type="EMBL" id="GAC77471.1"/>
    </source>
</evidence>
<evidence type="ECO:0000256" key="11">
    <source>
        <dbReference type="ARBA" id="ARBA00023242"/>
    </source>
</evidence>
<reference evidence="16" key="1">
    <citation type="journal article" date="2013" name="Genome Announc.">
        <title>Genome sequence of the basidiomycetous yeast Pseudozyma antarctica T-34, a producer of the glycolipid biosurfactants mannosylerythritol lipids.</title>
        <authorList>
            <person name="Morita T."/>
            <person name="Koike H."/>
            <person name="Koyama Y."/>
            <person name="Hagiwara H."/>
            <person name="Ito E."/>
            <person name="Fukuoka T."/>
            <person name="Imura T."/>
            <person name="Machida M."/>
            <person name="Kitamoto D."/>
        </authorList>
    </citation>
    <scope>NUCLEOTIDE SEQUENCE [LARGE SCALE GENOMIC DNA]</scope>
    <source>
        <strain evidence="16">T-34</strain>
    </source>
</reference>
<evidence type="ECO:0000256" key="10">
    <source>
        <dbReference type="ARBA" id="ARBA00023235"/>
    </source>
</evidence>
<dbReference type="InterPro" id="IPR026951">
    <property type="entry name" value="PPIL2_U-box_dom"/>
</dbReference>
<dbReference type="PROSITE" id="PS50072">
    <property type="entry name" value="CSA_PPIASE_2"/>
    <property type="match status" value="1"/>
</dbReference>
<evidence type="ECO:0000256" key="12">
    <source>
        <dbReference type="SAM" id="MobiDB-lite"/>
    </source>
</evidence>
<sequence length="534" mass="58956">MGHGKSDRPYLSAAEHSGVYGSHSASSGKTASLAAAFEPVAFDCCALSFQPWTLPVCSPDCGVAFELTNLIPFLRKYGVHPITGRAFELDDVVRLNFARNEQGRFHDPVSMREFGQHSHIVAIRQTGNVFLYDTVLRLNIKPKYMRDLVTDQPFTKADIIIVHDPNRPELRDARQMHHVKEELALTQQDKGIDTTQQINTAATGSAKRLLAKLGGRKEKEPKAAPKSTAVSRNKAGGASTGMAAASFTSSSLTPRTAIERVELDDEQTMFAHVRRTKRKAYVRLTTNLGALNLELHCDVAPRTCYNFVQLCKQGGYDGVIFHRNIPGFMIQGGDPTGTGRGGSSIWGHEFVDEYGEAGALKHSSRGMLSMANRGPGTNGSQFFLTYRPVPHLDGKHTVFGQLLDGAKDATLAKMEAVPTSDGDRPIRKIQIETVLVSDDPFEVYTLKQKDAAKANDPTNPEYIARIERKRRREHDRTTWLGTELQGKDDKAKQILTAATTVGKYMPQTQTQHQSSDQPQASKKRRAGFGDFSSW</sequence>
<keyword evidence="7" id="KW-0808">Transferase</keyword>
<dbReference type="Gene3D" id="2.40.100.10">
    <property type="entry name" value="Cyclophilin-like"/>
    <property type="match status" value="1"/>
</dbReference>
<dbReference type="InterPro" id="IPR020892">
    <property type="entry name" value="Cyclophilin-type_PPIase_CS"/>
</dbReference>
<evidence type="ECO:0000259" key="14">
    <source>
        <dbReference type="PROSITE" id="PS51698"/>
    </source>
</evidence>
<dbReference type="InterPro" id="IPR003613">
    <property type="entry name" value="Ubox_domain"/>
</dbReference>